<organism evidence="3">
    <name type="scientific">marine sediment metagenome</name>
    <dbReference type="NCBI Taxonomy" id="412755"/>
    <lineage>
        <taxon>unclassified sequences</taxon>
        <taxon>metagenomes</taxon>
        <taxon>ecological metagenomes</taxon>
    </lineage>
</organism>
<protein>
    <submittedName>
        <fullName evidence="3">Uncharacterized protein</fullName>
    </submittedName>
</protein>
<dbReference type="EMBL" id="LAZR01051457">
    <property type="protein sequence ID" value="KKK85120.1"/>
    <property type="molecule type" value="Genomic_DNA"/>
</dbReference>
<sequence>MTDNNTLPIFIDTHCHLEMDRFSSDREAVIKRAFDSGFAALITIASDPASNEKALELARAHDNVYCTVGVHPHEARLVDEKILADVRKWAADPNVVAIGETGLDFHYDNSPREVQREVFTEHLRIAQETGLPVVIHVREAEEDALKIMSEEGVTNGVLHCFSGSPALLEYAVDKGLHMSIAGPVTFKKAVELKDAAARIPDDLLLLETDAPYLAPVPKRGKRNEPEYLLHTAREVAGLRGVTLSDVARITTLNARRLFGMGDLPQSGEITYSIRNSLYLNITNRCT</sequence>
<dbReference type="SUPFAM" id="SSF51556">
    <property type="entry name" value="Metallo-dependent hydrolases"/>
    <property type="match status" value="1"/>
</dbReference>
<dbReference type="InterPro" id="IPR015991">
    <property type="entry name" value="TatD/YcfH-like"/>
</dbReference>
<dbReference type="FunFam" id="3.20.20.140:FF:000005">
    <property type="entry name" value="TatD family hydrolase"/>
    <property type="match status" value="1"/>
</dbReference>
<proteinExistence type="predicted"/>
<dbReference type="PIRSF" id="PIRSF005902">
    <property type="entry name" value="DNase_TatD"/>
    <property type="match status" value="1"/>
</dbReference>
<dbReference type="NCBIfam" id="TIGR00010">
    <property type="entry name" value="YchF/TatD family DNA exonuclease"/>
    <property type="match status" value="1"/>
</dbReference>
<comment type="caution">
    <text evidence="3">The sequence shown here is derived from an EMBL/GenBank/DDBJ whole genome shotgun (WGS) entry which is preliminary data.</text>
</comment>
<dbReference type="CDD" id="cd01310">
    <property type="entry name" value="TatD_DNAse"/>
    <property type="match status" value="1"/>
</dbReference>
<dbReference type="PROSITE" id="PS01091">
    <property type="entry name" value="TATD_3"/>
    <property type="match status" value="1"/>
</dbReference>
<dbReference type="GO" id="GO:0046872">
    <property type="term" value="F:metal ion binding"/>
    <property type="evidence" value="ECO:0007669"/>
    <property type="project" value="UniProtKB-KW"/>
</dbReference>
<accession>A0A0F8ZGI4</accession>
<dbReference type="Gene3D" id="3.20.20.140">
    <property type="entry name" value="Metal-dependent hydrolases"/>
    <property type="match status" value="1"/>
</dbReference>
<keyword evidence="1" id="KW-0479">Metal-binding</keyword>
<dbReference type="InterPro" id="IPR018228">
    <property type="entry name" value="DNase_TatD-rel_CS"/>
</dbReference>
<reference evidence="3" key="1">
    <citation type="journal article" date="2015" name="Nature">
        <title>Complex archaea that bridge the gap between prokaryotes and eukaryotes.</title>
        <authorList>
            <person name="Spang A."/>
            <person name="Saw J.H."/>
            <person name="Jorgensen S.L."/>
            <person name="Zaremba-Niedzwiedzka K."/>
            <person name="Martijn J."/>
            <person name="Lind A.E."/>
            <person name="van Eijk R."/>
            <person name="Schleper C."/>
            <person name="Guy L."/>
            <person name="Ettema T.J."/>
        </authorList>
    </citation>
    <scope>NUCLEOTIDE SEQUENCE</scope>
</reference>
<dbReference type="PANTHER" id="PTHR46124">
    <property type="entry name" value="D-AMINOACYL-TRNA DEACYLASE"/>
    <property type="match status" value="1"/>
</dbReference>
<keyword evidence="2" id="KW-0378">Hydrolase</keyword>
<evidence type="ECO:0000256" key="2">
    <source>
        <dbReference type="ARBA" id="ARBA00022801"/>
    </source>
</evidence>
<dbReference type="GO" id="GO:0004536">
    <property type="term" value="F:DNA nuclease activity"/>
    <property type="evidence" value="ECO:0007669"/>
    <property type="project" value="InterPro"/>
</dbReference>
<feature type="non-terminal residue" evidence="3">
    <location>
        <position position="286"/>
    </location>
</feature>
<dbReference type="Pfam" id="PF01026">
    <property type="entry name" value="TatD_DNase"/>
    <property type="match status" value="1"/>
</dbReference>
<dbReference type="PROSITE" id="PS01090">
    <property type="entry name" value="TATD_2"/>
    <property type="match status" value="1"/>
</dbReference>
<dbReference type="InterPro" id="IPR001130">
    <property type="entry name" value="TatD-like"/>
</dbReference>
<dbReference type="PANTHER" id="PTHR46124:SF2">
    <property type="entry name" value="D-AMINOACYL-TRNA DEACYLASE"/>
    <property type="match status" value="1"/>
</dbReference>
<evidence type="ECO:0000256" key="1">
    <source>
        <dbReference type="ARBA" id="ARBA00022723"/>
    </source>
</evidence>
<gene>
    <name evidence="3" type="ORF">LCGC14_2776480</name>
</gene>
<dbReference type="GO" id="GO:0016788">
    <property type="term" value="F:hydrolase activity, acting on ester bonds"/>
    <property type="evidence" value="ECO:0007669"/>
    <property type="project" value="InterPro"/>
</dbReference>
<dbReference type="GO" id="GO:0005829">
    <property type="term" value="C:cytosol"/>
    <property type="evidence" value="ECO:0007669"/>
    <property type="project" value="TreeGrafter"/>
</dbReference>
<evidence type="ECO:0000313" key="3">
    <source>
        <dbReference type="EMBL" id="KKK85120.1"/>
    </source>
</evidence>
<name>A0A0F8ZGI4_9ZZZZ</name>
<dbReference type="AlphaFoldDB" id="A0A0F8ZGI4"/>
<dbReference type="InterPro" id="IPR032466">
    <property type="entry name" value="Metal_Hydrolase"/>
</dbReference>